<dbReference type="Pfam" id="PF04264">
    <property type="entry name" value="YceI"/>
    <property type="match status" value="1"/>
</dbReference>
<dbReference type="PIRSF" id="PIRSF029811">
    <property type="entry name" value="UCP029811"/>
    <property type="match status" value="1"/>
</dbReference>
<keyword evidence="1" id="KW-0732">Signal</keyword>
<evidence type="ECO:0000313" key="4">
    <source>
        <dbReference type="EMBL" id="QTX10935.1"/>
    </source>
</evidence>
<dbReference type="InterPro" id="IPR036761">
    <property type="entry name" value="TTHA0802/YceI-like_sf"/>
</dbReference>
<evidence type="ECO:0000313" key="5">
    <source>
        <dbReference type="Proteomes" id="UP000664466"/>
    </source>
</evidence>
<dbReference type="PANTHER" id="PTHR34406:SF1">
    <property type="entry name" value="PROTEIN YCEI"/>
    <property type="match status" value="1"/>
</dbReference>
<evidence type="ECO:0000313" key="3">
    <source>
        <dbReference type="EMBL" id="MBO0613650.1"/>
    </source>
</evidence>
<dbReference type="InterPro" id="IPR027016">
    <property type="entry name" value="UCP029811"/>
</dbReference>
<dbReference type="EMBL" id="JAFMPM010000006">
    <property type="protein sequence ID" value="MBO0613650.1"/>
    <property type="molecule type" value="Genomic_DNA"/>
</dbReference>
<dbReference type="SMART" id="SM00867">
    <property type="entry name" value="YceI"/>
    <property type="match status" value="1"/>
</dbReference>
<dbReference type="EMBL" id="CP072748">
    <property type="protein sequence ID" value="QTX10935.1"/>
    <property type="molecule type" value="Genomic_DNA"/>
</dbReference>
<evidence type="ECO:0000259" key="2">
    <source>
        <dbReference type="SMART" id="SM00867"/>
    </source>
</evidence>
<feature type="signal peptide" evidence="1">
    <location>
        <begin position="1"/>
        <end position="24"/>
    </location>
</feature>
<evidence type="ECO:0000256" key="1">
    <source>
        <dbReference type="SAM" id="SignalP"/>
    </source>
</evidence>
<reference evidence="4" key="2">
    <citation type="submission" date="2021-04" db="EMBL/GenBank/DDBJ databases">
        <title>Complete Genome and methylome analysis of Thiothrix fructosivorans ATCC 49748.</title>
        <authorList>
            <person name="Fomenkov A."/>
            <person name="Sun L."/>
            <person name="Vincze T."/>
            <person name="Grabovich M.Y."/>
            <person name="Roberts R.J."/>
        </authorList>
    </citation>
    <scope>NUCLEOTIDE SEQUENCE</scope>
    <source>
        <strain evidence="4">ATCC 49748</strain>
    </source>
</reference>
<dbReference type="AlphaFoldDB" id="A0A8B0SIZ0"/>
<dbReference type="RefSeq" id="WP_207251323.1">
    <property type="nucleotide sequence ID" value="NZ_JAFMPM010000006.1"/>
</dbReference>
<sequence length="191" mass="20444">MQRTLTFISKTALALALLSGIARADWTLDNSQSALYFVSIKKDHVAETHTFKALSGLITTAGQGSLNIDLTSVDTHIDIRDQRIRDHLFETQTFTNAYVSVDLGQTGIKPGIQTINVAVGLHGMKKELAATVAVTEVGDSVHVATVAPIMLNAEDFNLAAGLTTLREIASLSSISNAVPVTFFLTFTKAKA</sequence>
<feature type="domain" description="Lipid/polyisoprenoid-binding YceI-like" evidence="2">
    <location>
        <begin position="25"/>
        <end position="187"/>
    </location>
</feature>
<feature type="chain" id="PRO_5032328944" evidence="1">
    <location>
        <begin position="25"/>
        <end position="191"/>
    </location>
</feature>
<dbReference type="PANTHER" id="PTHR34406">
    <property type="entry name" value="PROTEIN YCEI"/>
    <property type="match status" value="1"/>
</dbReference>
<accession>A0A8B0SIZ0</accession>
<proteinExistence type="predicted"/>
<organism evidence="4">
    <name type="scientific">Thiothrix fructosivorans</name>
    <dbReference type="NCBI Taxonomy" id="111770"/>
    <lineage>
        <taxon>Bacteria</taxon>
        <taxon>Pseudomonadati</taxon>
        <taxon>Pseudomonadota</taxon>
        <taxon>Gammaproteobacteria</taxon>
        <taxon>Thiotrichales</taxon>
        <taxon>Thiotrichaceae</taxon>
        <taxon>Thiothrix</taxon>
    </lineage>
</organism>
<reference evidence="3 5" key="1">
    <citation type="submission" date="2021-03" db="EMBL/GenBank/DDBJ databases">
        <title>Draft genome and methylome analysis of Thiotrix fructosivoruns ATCC 49748.</title>
        <authorList>
            <person name="Fomenkov A."/>
            <person name="Grabovich M.Y."/>
            <person name="Roberts R.J."/>
        </authorList>
    </citation>
    <scope>NUCLEOTIDE SEQUENCE [LARGE SCALE GENOMIC DNA]</scope>
    <source>
        <strain evidence="3 5">ATCC 49748</strain>
    </source>
</reference>
<keyword evidence="5" id="KW-1185">Reference proteome</keyword>
<gene>
    <name evidence="4" type="ORF">J1836_000720</name>
    <name evidence="3" type="ORF">J1836_12095</name>
</gene>
<dbReference type="Proteomes" id="UP000664466">
    <property type="component" value="Unassembled WGS sequence"/>
</dbReference>
<dbReference type="Gene3D" id="2.40.128.110">
    <property type="entry name" value="Lipid/polyisoprenoid-binding, YceI-like"/>
    <property type="match status" value="1"/>
</dbReference>
<dbReference type="SUPFAM" id="SSF101874">
    <property type="entry name" value="YceI-like"/>
    <property type="match status" value="1"/>
</dbReference>
<protein>
    <submittedName>
        <fullName evidence="4">YceI family protein</fullName>
    </submittedName>
</protein>
<dbReference type="InterPro" id="IPR007372">
    <property type="entry name" value="Lipid/polyisoprenoid-bd_YceI"/>
</dbReference>
<name>A0A8B0SIZ0_9GAMM</name>